<feature type="transmembrane region" description="Helical" evidence="11">
    <location>
        <begin position="3774"/>
        <end position="3792"/>
    </location>
</feature>
<proteinExistence type="inferred from homology"/>
<dbReference type="PROSITE" id="PS50095">
    <property type="entry name" value="PLAT"/>
    <property type="match status" value="1"/>
</dbReference>
<evidence type="ECO:0000256" key="6">
    <source>
        <dbReference type="ARBA" id="ARBA00022989"/>
    </source>
</evidence>
<evidence type="ECO:0000256" key="3">
    <source>
        <dbReference type="ARBA" id="ARBA00022692"/>
    </source>
</evidence>
<dbReference type="SUPFAM" id="SSF57440">
    <property type="entry name" value="Kringle-like"/>
    <property type="match status" value="1"/>
</dbReference>
<feature type="transmembrane region" description="Helical" evidence="11">
    <location>
        <begin position="3140"/>
        <end position="3161"/>
    </location>
</feature>
<dbReference type="Pfam" id="PF08016">
    <property type="entry name" value="PKD_channel"/>
    <property type="match status" value="1"/>
</dbReference>
<comment type="caution">
    <text evidence="10">Lacks conserved residue(s) required for the propagation of feature annotation.</text>
</comment>
<dbReference type="InterPro" id="IPR002859">
    <property type="entry name" value="PKD/REJ-like"/>
</dbReference>
<feature type="transmembrane region" description="Helical" evidence="11">
    <location>
        <begin position="3804"/>
        <end position="3825"/>
    </location>
</feature>
<dbReference type="Gene3D" id="2.20.100.10">
    <property type="entry name" value="Thrombospondin type-1 (TSP1) repeat"/>
    <property type="match status" value="29"/>
</dbReference>
<keyword evidence="6 11" id="KW-1133">Transmembrane helix</keyword>
<evidence type="ECO:0000259" key="13">
    <source>
        <dbReference type="PROSITE" id="PS50095"/>
    </source>
</evidence>
<dbReference type="PROSITE" id="PS00023">
    <property type="entry name" value="FN2_1"/>
    <property type="match status" value="1"/>
</dbReference>
<reference evidence="16" key="1">
    <citation type="submission" date="2025-08" db="UniProtKB">
        <authorList>
            <consortium name="RefSeq"/>
        </authorList>
    </citation>
    <scope>IDENTIFICATION</scope>
</reference>
<keyword evidence="7 11" id="KW-0472">Membrane</keyword>
<dbReference type="PANTHER" id="PTHR10877:SF150">
    <property type="entry name" value="REJ DOMAIN-CONTAINING PROTEIN"/>
    <property type="match status" value="1"/>
</dbReference>
<feature type="signal peptide" evidence="12">
    <location>
        <begin position="1"/>
        <end position="20"/>
    </location>
</feature>
<dbReference type="InterPro" id="IPR046791">
    <property type="entry name" value="Polycystin_dom"/>
</dbReference>
<dbReference type="InterPro" id="IPR013806">
    <property type="entry name" value="Kringle-like"/>
</dbReference>
<dbReference type="PRINTS" id="PR01433">
    <property type="entry name" value="POLYCYSTIN2"/>
</dbReference>
<dbReference type="Pfam" id="PF00040">
    <property type="entry name" value="fn2"/>
    <property type="match status" value="1"/>
</dbReference>
<dbReference type="SUPFAM" id="SSF49299">
    <property type="entry name" value="PKD domain"/>
    <property type="match status" value="1"/>
</dbReference>
<evidence type="ECO:0000313" key="16">
    <source>
        <dbReference type="RefSeq" id="XP_065671428.1"/>
    </source>
</evidence>
<keyword evidence="3 11" id="KW-0812">Transmembrane</keyword>
<dbReference type="Gene3D" id="2.60.40.10">
    <property type="entry name" value="Immunoglobulins"/>
    <property type="match status" value="1"/>
</dbReference>
<dbReference type="Pfam" id="PF01477">
    <property type="entry name" value="PLAT"/>
    <property type="match status" value="1"/>
</dbReference>
<evidence type="ECO:0000313" key="15">
    <source>
        <dbReference type="Proteomes" id="UP001652625"/>
    </source>
</evidence>
<keyword evidence="5" id="KW-0677">Repeat</keyword>
<dbReference type="CDD" id="cd00146">
    <property type="entry name" value="PKD"/>
    <property type="match status" value="1"/>
</dbReference>
<dbReference type="RefSeq" id="XP_065671428.1">
    <property type="nucleotide sequence ID" value="XM_065815356.1"/>
</dbReference>
<sequence>MTVHILPILVLMYNMQKVLNGCTQYTQNGLCCVFPFFYEGQTISECIPDLNGLLWCATTFNYDDDLQWDYCLTNSLSSWSDWSSWSECSSSCGTGITKRTRMCLDPNNSCVESSTDVAECYSNQTCTADPMSSWSEWGSWSYCSVTCGSGIMKRTRLCFGTNGLCVGNTTDIIDCSSNQACTANSLSSWSDWSNWSECSSSCGTGITKKTRMCLDPNNSCVESSTDVAECYSNQTCSADPMSSWSDWGSWSYCSVTCGSGIMSRTRMCFGTNDLCVGNTADIIDCSSNEACTANALSSWSEWSNWSECSSSCGTGITKRTRMCLDTNNSCVESSTDVAECYSNQTCSTDPMSSWSEWGSWSYCSVTCGSGIMRRTRMCFGTNDLCVGNTTDIIDCSSNETCTANSLPSWSDWSSWSDCTSSCGIGIVKRTRMCLDPTISCVESSIDVAECYSNQTCTANSLSSWSEWSNWSECSSSCGTGITKKTRMCLDPNNSCVESSTDVAECYSNQTCSANSLPSWSDWSSWSECTSSCGAGITKRTRMCLDSTNSCVESSTDIAECYSNQACTGWSDWGNWSYCSVTCGVGIMNRTRMCLGTIDLCVGNTTDIIDCSSNQTCAAISKSSWSDWGSWSNCTVTCGVGIMNRTRVCLGAIDLCVGNINDITYCSSNQTCTANTLSYWSDWSIWSNCSVSCGGGTKNRTRMCLDQVNPCVGNTTDITDCYSNLTCAANTISYWSDWSSWSNCSVSCGGGTKNRTRMCLDPVKSCLGNTTDISDCYINLTCEANSKSSWSDWGTWSNCTVTCGVGIMNRTRLCFSIIDICFGNTTDTIDCYSNQTCTGWSDWGSWSNCTVTCGVGIMNRARMCLGTFDLCGGNTTDIAECFSNQSCTANTIPYWSDWSIWSNCSVSCGGGTKNRTRVCLDLVKSCVGNTTDITDCYNNLTCAANSISSWSDWGNWSNCTVTCGVGIMNRTRMCLGSIDLCVGNTTGITDCSSNQTCSANTLSYWSDWSSWSSCSVSCGGGTKNRTRMCLDPVKSCAGNTTDITDCYSNLTCAANTLSYWSDWSSWSNCSVSCGGGTKNRTRMCLDQVNPCVGNTTDITDCYSNLTCAAITISYWSDWSSWSNCSVSCGGGTKNRTRMCLDPVKSCLGNTTDISDCYINLTCEANSKSSWSNWGTWSNCTVTCGVGIMNRTRLCFSIIDICFGNTTDTIDCYSNQTCTGWSDWGSWSNCTVTCGVGIMNRARMCLGTFDLCGGNTTDIAECFSNQSCTANSMSSWSDWGNWSNCTVTCGIGVMNRTRMCLGLIDLCVGNTTDITDCSSNQTCTANPISYWSDWSSWLNCSVSCGGGTKNRTRTCLDPVKSCVGNTIDITDCYSNLTCAAISKSSWSDWGSWSNCTVSCGVGIMNRTRICFGTVDLCIGNTTDITDCYKNLTCTASPITYWSDWSIWSYCSVSCGSGTMNRTRMCLVTVESCVGNTTDITDCYSNQTCAANSISNWSDWSSWSNCTVTCGSGTKNRTRMCIVTVEPCVGNTTDISDCYSNLTCGANSTSNWSDWSSWSDCNVSCGNGTKNRTRTCLDTVKSCVGNATDISDCYSNLTCAANLISNWSNWSSWSNCTVSCGGGTKNRTRMCLVTIELCIGNNTDVSDCYSNQTCTVQCEIISQIEKYLSVPENVFKDTNFDFVFVLQKYGLHCLDNSVINFDDSLFSSDISDLSWEFDLDFGDGKPLLSKQKVNSNSSLDFLFTYNYGECGKYTIEYIIKPCSGMYSFLNAEIFDYVNITVFCEMSSIKLVTNSTSETYPKVPLKKELTFLINQDLGSFIIYTVDWGDNVVQFIDQSQKKSPSPFVLSHTYKNPANYTVNVIAKNALQVTSSEIIVQVLDCSFPQITFQYGTLQNPLKVFNPVKEFVAYVDVDNNDCLLENISVYWILTGSNMTNKSQGILKNNKILYSLKGNLDYGSYIISLYFTFNMFTNIYVSYFMVVDLPMYIEIDHGEFRTVAYKQKQGGNISFQNFEITALVSSDGSQPKIKYQGLVYEWKCRIVSNISFALHSLIENKMVNSNLESNTCFNESWMDIAVNSPELVFNTSMFLEGIRYQFQVIGTNLVKNSQSSFIQEVMISPGELPNGMINCVTNCAKKLNIKDHVIFQFACLNCDETQLSYIWEVLNDDGEWPEELLKENSTTTGFKNSYLVINVETLLISKNYTFTLAVGYIGSFYKALFNVKKQTSSLPSSGSCFISPQQGYAFITKFKLICQDWKDNENSVLTYKYFYDNGAAESYTMTTNKLVGYPLLNANSLEDPILINFVLGPGNINKNFSVTIIIKIVGIYKAFIQYPDLFVQVLPFEKNILSLLADIKIPDTLTFSSVLHAISHLVNYNSNTVKLLNPVITNNITGFTEPNDNVILYKQNMLVQLQYLRTSVVNMLLLQPIKSLMDLKDVGDVLSIVLSVPDELNLQTKTNAVDIITTMSSLLTEENVKNIGPHIYDQITQPFIISISHLFSAIANSSNIVEPVENGAAAKDINYVSEQAKISLVTKLIRSMEEYFNGLQYYLANNENPTIVDTPSFNYFVKKVYGKSYQNIWSKEFEVDFLEENYGEQSGFKIQNLTSLLNESTKYSSIVINNLNLKSQTFSWDLERSKNIVSETQILYLTTTNREKIEVKNLTFPIDISIRNIPDKMIGQNISLSMPNNVQMNFLNLSSAKCKLMMKFAALNDPQNKTNLIVYIQYGKAPTKDDYDIKLNISARDGTDLIIGNSASQSNSSINILRSQKCRLLKDGSIILWDFHNSTYSFLNKTYLYLSYFYVGPMPEKIFESNLYTFDGKEFYGAFLYEVKSFCVECNYWNESNNKWMSDGCEIDLLTTTFYVTKCKCNHLTAFGGFYVAPNILPTPSLGLLKVGYTLLIVVITVIGFWIAALVFVRRADINDVKKVGVCPLIDNFEEDYYLYEITVITGSRINAGTKSKIFFKVAGEFGDSGNRHLNDSQRVCFQRSSVDVFIMATTKCLGELSYIQLWHDNSGGGWYLRDIEIVDLQTEQLFCFIANRWIAIDKDNGSLDVVLPVSSRENVTNFNYIFYSNVRKGLTDEHLWLSVLTRLPISNFTRCQRISVSVCLLMTSMTASAMFFEKVPPSSPATENRIGAFTFTTKQLYVGIVCTFITLPINILLTHLFRLVQPVYQQNMICGQSKYNDLKFESIEDGFQKKAQVKKPFYFPHWFLYIAWIICIATILGLGYVILLYGMSFGNKKSLDWLASICLGLIHDIIVMQPIKIFVFSILAAFISKAIISKDRYMLYIRGKMLACNENWLHSTKNEEAILKRIDNNWVPPPSSLIESMKAAHSKELKMQTITWELLVYILFSIVVFYLGYISRGSYAYYQTHDVEELFNLKLRSKAKNDKFKVFEMLHSSDDFWPWMDAFFLALISSDPWFVTSDLYKGNKNIELPEKVFLPDLVSKVITGIRIRQVRVKTDTCIKANEVSELFKTSCLSDYKIKFEEVHDFDFDWQKPKIFNSSITSLTMPWRYQTSEELNGYPLSATLEVYNGGGYVLEVFPKWKNKEFVKQLKQKKWIDRQTRALIIEFALFNAATNHFTKVTIVFEFPSFGGMVPYYDVTTLNLYVLTSESSVGTIILQIIFLLLMFIFTIREFKLLYRRGWHYFYEFWNVIEAALVVLSILAVVFFSYKVHLVKKLIDRLPEKQPQRFINFQFVSYWDSIYNCIVSLLVFFVSLKFLKLLRFNHRVSVLSSTLKVAFFPLSMLGITFVLALCAIISFSTISFGVLLDGYQTYLQTISSVIFLLLGKFSYYGFVNASPVLGPLFFLGFNIFMIWILMNMFISILNDCWIFVHLNKDFQNNDYEMVDYFLTRFKGWFGLNTKNNSKHMPLSGSDCARQKSENLNSIALSCEGLSHCLKNCNTTTIICVNNFDENVVEQEDNDYMNKVLEKFIKSVHILHNRNFIRTS</sequence>
<evidence type="ECO:0000256" key="5">
    <source>
        <dbReference type="ARBA" id="ARBA00022737"/>
    </source>
</evidence>
<evidence type="ECO:0000256" key="4">
    <source>
        <dbReference type="ARBA" id="ARBA00022729"/>
    </source>
</evidence>
<feature type="transmembrane region" description="Helical" evidence="11">
    <location>
        <begin position="3241"/>
        <end position="3271"/>
    </location>
</feature>
<evidence type="ECO:0000256" key="12">
    <source>
        <dbReference type="SAM" id="SignalP"/>
    </source>
</evidence>
<feature type="chain" id="PRO_5046176061" evidence="12">
    <location>
        <begin position="21"/>
        <end position="3947"/>
    </location>
</feature>
<feature type="transmembrane region" description="Helical" evidence="11">
    <location>
        <begin position="3400"/>
        <end position="3419"/>
    </location>
</feature>
<comment type="subcellular location">
    <subcellularLocation>
        <location evidence="1">Membrane</location>
        <topology evidence="1">Multi-pass membrane protein</topology>
    </subcellularLocation>
</comment>
<dbReference type="InterPro" id="IPR036943">
    <property type="entry name" value="FN_type2_sf"/>
</dbReference>
<dbReference type="InterPro" id="IPR000884">
    <property type="entry name" value="TSP1_rpt"/>
</dbReference>
<accession>A0ABM4DAP7</accession>
<evidence type="ECO:0000256" key="7">
    <source>
        <dbReference type="ARBA" id="ARBA00023136"/>
    </source>
</evidence>
<feature type="transmembrane region" description="Helical" evidence="11">
    <location>
        <begin position="2890"/>
        <end position="2912"/>
    </location>
</feature>
<dbReference type="CDD" id="cd00062">
    <property type="entry name" value="FN2"/>
    <property type="match status" value="1"/>
</dbReference>
<keyword evidence="8" id="KW-1015">Disulfide bond</keyword>
<feature type="domain" description="Fibronectin type-II" evidence="14">
    <location>
        <begin position="27"/>
        <end position="73"/>
    </location>
</feature>
<feature type="transmembrane region" description="Helical" evidence="11">
    <location>
        <begin position="3606"/>
        <end position="3629"/>
    </location>
</feature>
<dbReference type="SUPFAM" id="SSF49723">
    <property type="entry name" value="Lipase/lipooxygenase domain (PLAT/LH2 domain)"/>
    <property type="match status" value="1"/>
</dbReference>
<feature type="transmembrane region" description="Helical" evidence="11">
    <location>
        <begin position="3565"/>
        <end position="3586"/>
    </location>
</feature>
<comment type="similarity">
    <text evidence="2">Belongs to the polycystin family.</text>
</comment>
<feature type="domain" description="PLAT" evidence="13">
    <location>
        <begin position="2937"/>
        <end position="3052"/>
    </location>
</feature>
<dbReference type="SMART" id="SM00059">
    <property type="entry name" value="FN2"/>
    <property type="match status" value="1"/>
</dbReference>
<keyword evidence="4 12" id="KW-0732">Signal</keyword>
<dbReference type="PROSITE" id="PS50092">
    <property type="entry name" value="TSP1"/>
    <property type="match status" value="29"/>
</dbReference>
<evidence type="ECO:0000256" key="2">
    <source>
        <dbReference type="ARBA" id="ARBA00007200"/>
    </source>
</evidence>
<dbReference type="InterPro" id="IPR013122">
    <property type="entry name" value="PKD1_2_channel"/>
</dbReference>
<dbReference type="SMART" id="SM00308">
    <property type="entry name" value="LH2"/>
    <property type="match status" value="1"/>
</dbReference>
<dbReference type="SMART" id="SM00303">
    <property type="entry name" value="GPS"/>
    <property type="match status" value="1"/>
</dbReference>
<feature type="transmembrane region" description="Helical" evidence="11">
    <location>
        <begin position="3701"/>
        <end position="3719"/>
    </location>
</feature>
<evidence type="ECO:0000256" key="10">
    <source>
        <dbReference type="PROSITE-ProRule" id="PRU00479"/>
    </source>
</evidence>
<dbReference type="Gene3D" id="2.60.60.20">
    <property type="entry name" value="PLAT/LH2 domain"/>
    <property type="match status" value="1"/>
</dbReference>
<dbReference type="InterPro" id="IPR036392">
    <property type="entry name" value="PLAT/LH2_dom_sf"/>
</dbReference>
<dbReference type="SMART" id="SM00209">
    <property type="entry name" value="TSP1"/>
    <property type="match status" value="29"/>
</dbReference>
<feature type="transmembrane region" description="Helical" evidence="11">
    <location>
        <begin position="3739"/>
        <end position="3768"/>
    </location>
</feature>
<evidence type="ECO:0000256" key="9">
    <source>
        <dbReference type="ARBA" id="ARBA00023180"/>
    </source>
</evidence>
<dbReference type="SUPFAM" id="SSF82895">
    <property type="entry name" value="TSP-1 type 1 repeat"/>
    <property type="match status" value="29"/>
</dbReference>
<dbReference type="InterPro" id="IPR013783">
    <property type="entry name" value="Ig-like_fold"/>
</dbReference>
<dbReference type="SMART" id="SM01426">
    <property type="entry name" value="SAM_HD_adjacent"/>
    <property type="match status" value="17"/>
</dbReference>
<keyword evidence="9" id="KW-0325">Glycoprotein</keyword>
<evidence type="ECO:0000256" key="8">
    <source>
        <dbReference type="ARBA" id="ARBA00023157"/>
    </source>
</evidence>
<organism evidence="15 16">
    <name type="scientific">Hydra vulgaris</name>
    <name type="common">Hydra</name>
    <name type="synonym">Hydra attenuata</name>
    <dbReference type="NCBI Taxonomy" id="6087"/>
    <lineage>
        <taxon>Eukaryota</taxon>
        <taxon>Metazoa</taxon>
        <taxon>Cnidaria</taxon>
        <taxon>Hydrozoa</taxon>
        <taxon>Hydroidolina</taxon>
        <taxon>Anthoathecata</taxon>
        <taxon>Aplanulata</taxon>
        <taxon>Hydridae</taxon>
        <taxon>Hydra</taxon>
    </lineage>
</organism>
<dbReference type="InterPro" id="IPR001024">
    <property type="entry name" value="PLAT/LH2_dom"/>
</dbReference>
<evidence type="ECO:0000259" key="14">
    <source>
        <dbReference type="PROSITE" id="PS51092"/>
    </source>
</evidence>
<feature type="transmembrane region" description="Helical" evidence="11">
    <location>
        <begin position="3206"/>
        <end position="3229"/>
    </location>
</feature>
<dbReference type="InterPro" id="IPR000562">
    <property type="entry name" value="FN_type2_dom"/>
</dbReference>
<feature type="transmembrane region" description="Helical" evidence="11">
    <location>
        <begin position="3098"/>
        <end position="3116"/>
    </location>
</feature>
<gene>
    <name evidence="16" type="primary">LOC100203937</name>
</gene>
<dbReference type="Proteomes" id="UP001652625">
    <property type="component" value="Chromosome 13"/>
</dbReference>
<keyword evidence="15" id="KW-1185">Reference proteome</keyword>
<dbReference type="Gene3D" id="2.10.10.10">
    <property type="entry name" value="Fibronectin, type II, collagen-binding"/>
    <property type="match status" value="1"/>
</dbReference>
<dbReference type="PROSITE" id="PS51092">
    <property type="entry name" value="FN2_2"/>
    <property type="match status" value="1"/>
</dbReference>
<dbReference type="Pfam" id="PF00090">
    <property type="entry name" value="TSP_1"/>
    <property type="match status" value="29"/>
</dbReference>
<feature type="transmembrane region" description="Helical" evidence="11">
    <location>
        <begin position="3338"/>
        <end position="3357"/>
    </location>
</feature>
<dbReference type="InterPro" id="IPR036383">
    <property type="entry name" value="TSP1_rpt_sf"/>
</dbReference>
<feature type="transmembrane region" description="Helical" evidence="11">
    <location>
        <begin position="3649"/>
        <end position="3670"/>
    </location>
</feature>
<evidence type="ECO:0000256" key="1">
    <source>
        <dbReference type="ARBA" id="ARBA00004141"/>
    </source>
</evidence>
<dbReference type="InterPro" id="IPR051223">
    <property type="entry name" value="Polycystin"/>
</dbReference>
<dbReference type="InterPro" id="IPR003915">
    <property type="entry name" value="PKD_2"/>
</dbReference>
<dbReference type="GeneID" id="100203937"/>
<dbReference type="Pfam" id="PF02010">
    <property type="entry name" value="REJ"/>
    <property type="match status" value="1"/>
</dbReference>
<dbReference type="Pfam" id="PF20519">
    <property type="entry name" value="Polycystin_dom"/>
    <property type="match status" value="1"/>
</dbReference>
<evidence type="ECO:0000256" key="11">
    <source>
        <dbReference type="SAM" id="Phobius"/>
    </source>
</evidence>
<dbReference type="InterPro" id="IPR000203">
    <property type="entry name" value="GPS"/>
</dbReference>
<protein>
    <submittedName>
        <fullName evidence="16">Uncharacterized protein LOC100203937 isoform X13</fullName>
    </submittedName>
</protein>
<dbReference type="InterPro" id="IPR035986">
    <property type="entry name" value="PKD_dom_sf"/>
</dbReference>
<dbReference type="PANTHER" id="PTHR10877">
    <property type="entry name" value="POLYCYSTIN FAMILY MEMBER"/>
    <property type="match status" value="1"/>
</dbReference>
<name>A0ABM4DAP7_HYDVU</name>